<organism evidence="1 2">
    <name type="scientific">Microbacterium deminutum</name>
    <dbReference type="NCBI Taxonomy" id="344164"/>
    <lineage>
        <taxon>Bacteria</taxon>
        <taxon>Bacillati</taxon>
        <taxon>Actinomycetota</taxon>
        <taxon>Actinomycetes</taxon>
        <taxon>Micrococcales</taxon>
        <taxon>Microbacteriaceae</taxon>
        <taxon>Microbacterium</taxon>
    </lineage>
</organism>
<proteinExistence type="predicted"/>
<gene>
    <name evidence="1" type="ORF">GCM10009776_26330</name>
</gene>
<dbReference type="Proteomes" id="UP001499933">
    <property type="component" value="Unassembled WGS sequence"/>
</dbReference>
<accession>A0ABN2R2T9</accession>
<reference evidence="1 2" key="1">
    <citation type="journal article" date="2019" name="Int. J. Syst. Evol. Microbiol.">
        <title>The Global Catalogue of Microorganisms (GCM) 10K type strain sequencing project: providing services to taxonomists for standard genome sequencing and annotation.</title>
        <authorList>
            <consortium name="The Broad Institute Genomics Platform"/>
            <consortium name="The Broad Institute Genome Sequencing Center for Infectious Disease"/>
            <person name="Wu L."/>
            <person name="Ma J."/>
        </authorList>
    </citation>
    <scope>NUCLEOTIDE SEQUENCE [LARGE SCALE GENOMIC DNA]</scope>
    <source>
        <strain evidence="1 2">JCM 14901</strain>
    </source>
</reference>
<sequence>MPNLNQGAWVPGTDEYRFGYNSIPVIPITGAPSDANFARWAMLHDGADYRLYLFRGSSSDTLYQFAWNGSSYAYGYRSIPVLTLVGSPPDVDASSIRMLHSGAAYHAYLRRLGDPTTLYQYIWQPGTTQYRWAAPGYYASLPVAGFPADADWTRWNMLHDGSDYRIYTFRYGSVDRMYQGAFDPSAAVYEFGYRSIPELRLTGYPADSHPGRSAMLHDGLDYRFYFQTI</sequence>
<protein>
    <submittedName>
        <fullName evidence="1">Uncharacterized protein</fullName>
    </submittedName>
</protein>
<dbReference type="RefSeq" id="WP_344095368.1">
    <property type="nucleotide sequence ID" value="NZ_BAAAOG010000005.1"/>
</dbReference>
<dbReference type="EMBL" id="BAAAOG010000005">
    <property type="protein sequence ID" value="GAA1962391.1"/>
    <property type="molecule type" value="Genomic_DNA"/>
</dbReference>
<comment type="caution">
    <text evidence="1">The sequence shown here is derived from an EMBL/GenBank/DDBJ whole genome shotgun (WGS) entry which is preliminary data.</text>
</comment>
<name>A0ABN2R2T9_9MICO</name>
<evidence type="ECO:0000313" key="1">
    <source>
        <dbReference type="EMBL" id="GAA1962391.1"/>
    </source>
</evidence>
<evidence type="ECO:0000313" key="2">
    <source>
        <dbReference type="Proteomes" id="UP001499933"/>
    </source>
</evidence>
<keyword evidence="2" id="KW-1185">Reference proteome</keyword>